<dbReference type="AlphaFoldDB" id="A0A2P6TIH9"/>
<evidence type="ECO:0000313" key="1">
    <source>
        <dbReference type="EMBL" id="PRW34101.1"/>
    </source>
</evidence>
<dbReference type="STRING" id="3076.A0A2P6TIH9"/>
<dbReference type="PANTHER" id="PTHR21255:SF4">
    <property type="entry name" value="DYNEIN LIGHT CHAIN TCTEX-TYPE"/>
    <property type="match status" value="1"/>
</dbReference>
<dbReference type="Proteomes" id="UP000239899">
    <property type="component" value="Unassembled WGS sequence"/>
</dbReference>
<dbReference type="CDD" id="cd21455">
    <property type="entry name" value="DLC-like_DYNLT1_DYNLT3"/>
    <property type="match status" value="1"/>
</dbReference>
<proteinExistence type="predicted"/>
<reference evidence="1 2" key="1">
    <citation type="journal article" date="2018" name="Plant J.">
        <title>Genome sequences of Chlorella sorokiniana UTEX 1602 and Micractinium conductrix SAG 241.80: implications to maltose excretion by a green alga.</title>
        <authorList>
            <person name="Arriola M.B."/>
            <person name="Velmurugan N."/>
            <person name="Zhang Y."/>
            <person name="Plunkett M.H."/>
            <person name="Hondzo H."/>
            <person name="Barney B.M."/>
        </authorList>
    </citation>
    <scope>NUCLEOTIDE SEQUENCE [LARGE SCALE GENOMIC DNA]</scope>
    <source>
        <strain evidence="2">UTEX 1602</strain>
    </source>
</reference>
<protein>
    <submittedName>
        <fullName evidence="1">Dynein light chain Tctex-type 1</fullName>
    </submittedName>
</protein>
<dbReference type="GO" id="GO:0007018">
    <property type="term" value="P:microtubule-based movement"/>
    <property type="evidence" value="ECO:0007669"/>
    <property type="project" value="TreeGrafter"/>
</dbReference>
<dbReference type="EMBL" id="LHPG02000015">
    <property type="protein sequence ID" value="PRW34101.1"/>
    <property type="molecule type" value="Genomic_DNA"/>
</dbReference>
<name>A0A2P6TIH9_CHLSO</name>
<gene>
    <name evidence="1" type="ORF">C2E21_7283</name>
</gene>
<dbReference type="GO" id="GO:0005737">
    <property type="term" value="C:cytoplasm"/>
    <property type="evidence" value="ECO:0007669"/>
    <property type="project" value="TreeGrafter"/>
</dbReference>
<dbReference type="OrthoDB" id="10059120at2759"/>
<keyword evidence="2" id="KW-1185">Reference proteome</keyword>
<dbReference type="GO" id="GO:0045505">
    <property type="term" value="F:dynein intermediate chain binding"/>
    <property type="evidence" value="ECO:0007669"/>
    <property type="project" value="TreeGrafter"/>
</dbReference>
<sequence length="127" mass="13664">MAAATDPLALADFEAGLDGLAENDLIDEAEVDSIVREAILHAIGDTPWADAKVGAWSSHIIEAILKRLANLQKPFKYVCHVSLTQRCGAGMHAASCQRYNPKTDGLLSVHWESATVLCLATVFWCAA</sequence>
<dbReference type="PANTHER" id="PTHR21255">
    <property type="entry name" value="T-COMPLEX-ASSOCIATED-TESTIS-EXPRESSED 1/ DYNEIN LIGHT CHAIN"/>
    <property type="match status" value="1"/>
</dbReference>
<accession>A0A2P6TIH9</accession>
<organism evidence="1 2">
    <name type="scientific">Chlorella sorokiniana</name>
    <name type="common">Freshwater green alga</name>
    <dbReference type="NCBI Taxonomy" id="3076"/>
    <lineage>
        <taxon>Eukaryota</taxon>
        <taxon>Viridiplantae</taxon>
        <taxon>Chlorophyta</taxon>
        <taxon>core chlorophytes</taxon>
        <taxon>Trebouxiophyceae</taxon>
        <taxon>Chlorellales</taxon>
        <taxon>Chlorellaceae</taxon>
        <taxon>Chlorella clade</taxon>
        <taxon>Chlorella</taxon>
    </lineage>
</organism>
<dbReference type="InterPro" id="IPR038586">
    <property type="entry name" value="Tctex-1-like_sf"/>
</dbReference>
<dbReference type="InterPro" id="IPR005334">
    <property type="entry name" value="Tctex-1-like"/>
</dbReference>
<dbReference type="Pfam" id="PF03645">
    <property type="entry name" value="Tctex-1"/>
    <property type="match status" value="1"/>
</dbReference>
<evidence type="ECO:0000313" key="2">
    <source>
        <dbReference type="Proteomes" id="UP000239899"/>
    </source>
</evidence>
<dbReference type="Gene3D" id="3.30.1140.40">
    <property type="entry name" value="Tctex-1"/>
    <property type="match status" value="1"/>
</dbReference>
<dbReference type="GO" id="GO:0005868">
    <property type="term" value="C:cytoplasmic dynein complex"/>
    <property type="evidence" value="ECO:0007669"/>
    <property type="project" value="TreeGrafter"/>
</dbReference>
<comment type="caution">
    <text evidence="1">The sequence shown here is derived from an EMBL/GenBank/DDBJ whole genome shotgun (WGS) entry which is preliminary data.</text>
</comment>